<proteinExistence type="predicted"/>
<dbReference type="VEuPathDB" id="CryptoDB:Vbra_1688"/>
<gene>
    <name evidence="1" type="ORF">Vbra_1688</name>
</gene>
<protein>
    <submittedName>
        <fullName evidence="1">Uncharacterized protein</fullName>
    </submittedName>
</protein>
<evidence type="ECO:0000313" key="1">
    <source>
        <dbReference type="EMBL" id="CEL95950.1"/>
    </source>
</evidence>
<evidence type="ECO:0000313" key="2">
    <source>
        <dbReference type="Proteomes" id="UP000041254"/>
    </source>
</evidence>
<accession>A0A0G4EJ63</accession>
<dbReference type="InParanoid" id="A0A0G4EJ63"/>
<keyword evidence="2" id="KW-1185">Reference proteome</keyword>
<dbReference type="EMBL" id="CDMY01000241">
    <property type="protein sequence ID" value="CEL95950.1"/>
    <property type="molecule type" value="Genomic_DNA"/>
</dbReference>
<name>A0A0G4EJ63_VITBC</name>
<dbReference type="AlphaFoldDB" id="A0A0G4EJ63"/>
<dbReference type="Proteomes" id="UP000041254">
    <property type="component" value="Unassembled WGS sequence"/>
</dbReference>
<sequence>MDQWHNKEDAQLFLQLVATLRPARVDLTVTLDRDDLEGEGEGEQGDNASGLHAARSFAWECYVRVKALYTMTGGSCEQIDVGEYRLAMQLAAK</sequence>
<reference evidence="1 2" key="1">
    <citation type="submission" date="2014-11" db="EMBL/GenBank/DDBJ databases">
        <authorList>
            <person name="Zhu J."/>
            <person name="Qi W."/>
            <person name="Song R."/>
        </authorList>
    </citation>
    <scope>NUCLEOTIDE SEQUENCE [LARGE SCALE GENOMIC DNA]</scope>
</reference>
<organism evidence="1 2">
    <name type="scientific">Vitrella brassicaformis (strain CCMP3155)</name>
    <dbReference type="NCBI Taxonomy" id="1169540"/>
    <lineage>
        <taxon>Eukaryota</taxon>
        <taxon>Sar</taxon>
        <taxon>Alveolata</taxon>
        <taxon>Colpodellida</taxon>
        <taxon>Vitrellaceae</taxon>
        <taxon>Vitrella</taxon>
    </lineage>
</organism>